<reference evidence="3" key="1">
    <citation type="journal article" date="2014" name="Int. J. Syst. Evol. Microbiol.">
        <title>Complete genome sequence of Corynebacterium casei LMG S-19264T (=DSM 44701T), isolated from a smear-ripened cheese.</title>
        <authorList>
            <consortium name="US DOE Joint Genome Institute (JGI-PGF)"/>
            <person name="Walter F."/>
            <person name="Albersmeier A."/>
            <person name="Kalinowski J."/>
            <person name="Ruckert C."/>
        </authorList>
    </citation>
    <scope>NUCLEOTIDE SEQUENCE</scope>
    <source>
        <strain evidence="3">CGMCC 1.15448</strain>
    </source>
</reference>
<feature type="compositionally biased region" description="Basic and acidic residues" evidence="1">
    <location>
        <begin position="822"/>
        <end position="846"/>
    </location>
</feature>
<feature type="compositionally biased region" description="Basic and acidic residues" evidence="1">
    <location>
        <begin position="932"/>
        <end position="942"/>
    </location>
</feature>
<feature type="region of interest" description="Disordered" evidence="1">
    <location>
        <begin position="1140"/>
        <end position="1173"/>
    </location>
</feature>
<evidence type="ECO:0000256" key="1">
    <source>
        <dbReference type="SAM" id="MobiDB-lite"/>
    </source>
</evidence>
<feature type="compositionally biased region" description="Pro residues" evidence="1">
    <location>
        <begin position="714"/>
        <end position="734"/>
    </location>
</feature>
<evidence type="ECO:0000259" key="2">
    <source>
        <dbReference type="Pfam" id="PF13699"/>
    </source>
</evidence>
<proteinExistence type="predicted"/>
<dbReference type="Proteomes" id="UP000607559">
    <property type="component" value="Unassembled WGS sequence"/>
</dbReference>
<evidence type="ECO:0000313" key="4">
    <source>
        <dbReference type="Proteomes" id="UP000607559"/>
    </source>
</evidence>
<feature type="region of interest" description="Disordered" evidence="1">
    <location>
        <begin position="581"/>
        <end position="786"/>
    </location>
</feature>
<feature type="region of interest" description="Disordered" evidence="1">
    <location>
        <begin position="932"/>
        <end position="955"/>
    </location>
</feature>
<dbReference type="EMBL" id="BMJC01000001">
    <property type="protein sequence ID" value="GGA88555.1"/>
    <property type="molecule type" value="Genomic_DNA"/>
</dbReference>
<dbReference type="PANTHER" id="PTHR45733">
    <property type="entry name" value="FORMIN-J"/>
    <property type="match status" value="1"/>
</dbReference>
<feature type="compositionally biased region" description="Low complexity" evidence="1">
    <location>
        <begin position="1159"/>
        <end position="1173"/>
    </location>
</feature>
<dbReference type="InterPro" id="IPR025295">
    <property type="entry name" value="eCIS_core_dom"/>
</dbReference>
<name>A0A8J2XRW4_9BACT</name>
<feature type="compositionally biased region" description="Polar residues" evidence="1">
    <location>
        <begin position="890"/>
        <end position="900"/>
    </location>
</feature>
<dbReference type="Pfam" id="PF13699">
    <property type="entry name" value="eCIS_core"/>
    <property type="match status" value="1"/>
</dbReference>
<sequence length="1173" mass="124322">MNKATAATVKQKVAAVPAKAERQRPVRHDEAPPLVQDVIASAGRPLDEETRAFFEPQFGYSFANVRLHTDGRASASAQSVNALAYTVGQDIVFRSGQYNPSTPAGRHLLAHELTHVIQQDMGGGESSSLLPGGSLEQEADQVATAAAGGASVRVEGAGRPGLMRQAESLIKTLNPVQMTDAQLEQEYNLLRTELMQRARRSDPDTDSLVQALTRIEAEAVRRNGMAKKLRNPLIPNVQGASDRDRLINAIRIIQNVKPTGNGMYTVEIDNKTVSVTQKDLDEANARIIGAIKEGLRRTASEAEYAETGYNSQSELDKKHWIVSSAIKFIGNIKDPGPFLRAEVAQSRNLAAAAQEALKVKNYAGAAAFLADSESAAIRAKGMYRMYWEGIISAGEATVTVLEYTRDASFLLLGILATIASAGAAAGLLTAADIGAGGTAAAGAIATWTPFVAQVGEAGVRVAEGDKVDWAKLAIDGIVTAILSKFGGKLGEGVAGRIIGQNPVAQSLGKHIVARIVSSEINGVAAVTFTTVVNSVYAKVRNQNMTWGTFLDQLITELTDPKSQIMNVLLGAIEGYGHGKGAQIKGLPAPHGGGGQEKGGTPPPAGGGSKDTAGSKPPPPPDTAGTSVKDQAPPPPPPAADAVAKQQAPPPPPAADTTIHAPEVKPGAPPPAPNEKLPPPSAVDTPANKPAVDQPPVEKAPATPPPAAEKGTPASKPPPPEAGTPVKDQPPPPPAADVVKDPAPKGQVADTPVTPAAEGDKAAASGKAVTPAEVEQQTKQAKLEAQAKDFQDDLQRAIDRLADAETTTRAAKEIAKLKKELAAEAAKKAKEAQQKAEQAKGTEKAEELVQAAAQAKEDATAAKADSDRAQGELDKAIDAQKVAKKVESESRQLSAIATTEASMPKRQAMADKIDGLKTQRVELEKRIADQQKEVDRAQRKYSEASRQVSNKKGAEREAALAKVHELENDLNKATDVLNPLKEQRAKLNTQIEVAQTELQREIERSTELSEDVKADLRKAAVKDWMRDFVNSAEGDAKFDAKGRPIDPVYNKPVGKLSPDHIYPVSKIEKLPGFNELSRAQQVEVLNLKENLMGIDLAVNESRKDRSWAEYEGLGGKEIDPKVRKELIRREDIAKKIVENAIAERLGNKPPHPDPGGAQGGAAQPQTTTTQKPTP</sequence>
<gene>
    <name evidence="3" type="ORF">GCM10011511_09740</name>
</gene>
<feature type="region of interest" description="Disordered" evidence="1">
    <location>
        <begin position="886"/>
        <end position="906"/>
    </location>
</feature>
<feature type="region of interest" description="Disordered" evidence="1">
    <location>
        <begin position="822"/>
        <end position="868"/>
    </location>
</feature>
<keyword evidence="4" id="KW-1185">Reference proteome</keyword>
<protein>
    <recommendedName>
        <fullName evidence="2">eCIS core domain-containing protein</fullName>
    </recommendedName>
</protein>
<organism evidence="3 4">
    <name type="scientific">Puia dinghuensis</name>
    <dbReference type="NCBI Taxonomy" id="1792502"/>
    <lineage>
        <taxon>Bacteria</taxon>
        <taxon>Pseudomonadati</taxon>
        <taxon>Bacteroidota</taxon>
        <taxon>Chitinophagia</taxon>
        <taxon>Chitinophagales</taxon>
        <taxon>Chitinophagaceae</taxon>
        <taxon>Puia</taxon>
    </lineage>
</organism>
<feature type="compositionally biased region" description="Basic and acidic residues" evidence="1">
    <location>
        <begin position="854"/>
        <end position="868"/>
    </location>
</feature>
<feature type="domain" description="eCIS core" evidence="2">
    <location>
        <begin position="45"/>
        <end position="122"/>
    </location>
</feature>
<dbReference type="AlphaFoldDB" id="A0A8J2XRW4"/>
<accession>A0A8J2XRW4</accession>
<comment type="caution">
    <text evidence="3">The sequence shown here is derived from an EMBL/GenBank/DDBJ whole genome shotgun (WGS) entry which is preliminary data.</text>
</comment>
<dbReference type="RefSeq" id="WP_262892845.1">
    <property type="nucleotide sequence ID" value="NZ_BMJC01000001.1"/>
</dbReference>
<dbReference type="PANTHER" id="PTHR45733:SF8">
    <property type="entry name" value="FORMIN-J"/>
    <property type="match status" value="1"/>
</dbReference>
<dbReference type="InterPro" id="IPR051144">
    <property type="entry name" value="Formin_homology_domain"/>
</dbReference>
<evidence type="ECO:0000313" key="3">
    <source>
        <dbReference type="EMBL" id="GGA88555.1"/>
    </source>
</evidence>
<reference evidence="3" key="2">
    <citation type="submission" date="2020-09" db="EMBL/GenBank/DDBJ databases">
        <authorList>
            <person name="Sun Q."/>
            <person name="Zhou Y."/>
        </authorList>
    </citation>
    <scope>NUCLEOTIDE SEQUENCE</scope>
    <source>
        <strain evidence="3">CGMCC 1.15448</strain>
    </source>
</reference>
<feature type="compositionally biased region" description="Pro residues" evidence="1">
    <location>
        <begin position="666"/>
        <end position="680"/>
    </location>
</feature>